<dbReference type="Proteomes" id="UP000787472">
    <property type="component" value="Unassembled WGS sequence"/>
</dbReference>
<protein>
    <submittedName>
        <fullName evidence="2">O-acetyl-ADP-ribose deacetylase</fullName>
    </submittedName>
</protein>
<proteinExistence type="predicted"/>
<evidence type="ECO:0000259" key="1">
    <source>
        <dbReference type="PROSITE" id="PS51154"/>
    </source>
</evidence>
<dbReference type="Gene3D" id="3.40.220.10">
    <property type="entry name" value="Leucine Aminopeptidase, subunit E, domain 1"/>
    <property type="match status" value="1"/>
</dbReference>
<dbReference type="PANTHER" id="PTHR11106:SF27">
    <property type="entry name" value="MACRO DOMAIN-CONTAINING PROTEIN"/>
    <property type="match status" value="1"/>
</dbReference>
<organism evidence="2 3">
    <name type="scientific">Pseudomaricurvus hydrocarbonicus</name>
    <dbReference type="NCBI Taxonomy" id="1470433"/>
    <lineage>
        <taxon>Bacteria</taxon>
        <taxon>Pseudomonadati</taxon>
        <taxon>Pseudomonadota</taxon>
        <taxon>Gammaproteobacteria</taxon>
        <taxon>Cellvibrionales</taxon>
        <taxon>Cellvibrionaceae</taxon>
        <taxon>Pseudomaricurvus</taxon>
    </lineage>
</organism>
<accession>A0A9E5ML23</accession>
<dbReference type="PANTHER" id="PTHR11106">
    <property type="entry name" value="GANGLIOSIDE INDUCED DIFFERENTIATION ASSOCIATED PROTEIN 2-RELATED"/>
    <property type="match status" value="1"/>
</dbReference>
<dbReference type="PROSITE" id="PS51154">
    <property type="entry name" value="MACRO"/>
    <property type="match status" value="1"/>
</dbReference>
<feature type="domain" description="Macro" evidence="1">
    <location>
        <begin position="1"/>
        <end position="174"/>
    </location>
</feature>
<dbReference type="NCBIfam" id="NF001664">
    <property type="entry name" value="PRK00431.1-6"/>
    <property type="match status" value="1"/>
</dbReference>
<dbReference type="InterPro" id="IPR002589">
    <property type="entry name" value="Macro_dom"/>
</dbReference>
<evidence type="ECO:0000313" key="3">
    <source>
        <dbReference type="Proteomes" id="UP000787472"/>
    </source>
</evidence>
<dbReference type="Pfam" id="PF01661">
    <property type="entry name" value="Macro"/>
    <property type="match status" value="1"/>
</dbReference>
<evidence type="ECO:0000313" key="2">
    <source>
        <dbReference type="EMBL" id="NHO66262.1"/>
    </source>
</evidence>
<dbReference type="SMART" id="SM00506">
    <property type="entry name" value="A1pp"/>
    <property type="match status" value="1"/>
</dbReference>
<keyword evidence="3" id="KW-1185">Reference proteome</keyword>
<dbReference type="AlphaFoldDB" id="A0A9E5ML23"/>
<dbReference type="RefSeq" id="WP_167186769.1">
    <property type="nucleotide sequence ID" value="NZ_JAAONZ010000008.1"/>
</dbReference>
<dbReference type="SUPFAM" id="SSF52949">
    <property type="entry name" value="Macro domain-like"/>
    <property type="match status" value="1"/>
</dbReference>
<sequence>MKVGNNIEIKVGDITTADVDVIVNAANEKMLGGGGVDGAIHRAAGPELLAACRKVTPVDGVRCPTGQARITPAGQLKAKFVIHTVGPQYHYHRHPEALLASCYRHSLDLALEHDCSTIAFPAISCGVYGYPLKEAADIACKVCHAEKYQGLEIVFYLFDQQIASVWQSVFGAQPG</sequence>
<dbReference type="CDD" id="cd02908">
    <property type="entry name" value="Macro_OAADPr_deacetylase"/>
    <property type="match status" value="1"/>
</dbReference>
<dbReference type="EMBL" id="JAAONZ010000008">
    <property type="protein sequence ID" value="NHO66262.1"/>
    <property type="molecule type" value="Genomic_DNA"/>
</dbReference>
<dbReference type="InterPro" id="IPR043472">
    <property type="entry name" value="Macro_dom-like"/>
</dbReference>
<comment type="caution">
    <text evidence="2">The sequence shown here is derived from an EMBL/GenBank/DDBJ whole genome shotgun (WGS) entry which is preliminary data.</text>
</comment>
<name>A0A9E5ML23_9GAMM</name>
<gene>
    <name evidence="2" type="ORF">G8770_11975</name>
</gene>
<reference evidence="2" key="1">
    <citation type="submission" date="2020-03" db="EMBL/GenBank/DDBJ databases">
        <authorList>
            <person name="Guo F."/>
        </authorList>
    </citation>
    <scope>NUCLEOTIDE SEQUENCE</scope>
    <source>
        <strain evidence="2">JCM 30134</strain>
    </source>
</reference>